<evidence type="ECO:0000313" key="4">
    <source>
        <dbReference type="Proteomes" id="UP000199079"/>
    </source>
</evidence>
<dbReference type="InterPro" id="IPR058322">
    <property type="entry name" value="DUF8009"/>
</dbReference>
<keyword evidence="4" id="KW-1185">Reference proteome</keyword>
<evidence type="ECO:0000259" key="2">
    <source>
        <dbReference type="Pfam" id="PF26033"/>
    </source>
</evidence>
<dbReference type="RefSeq" id="WP_021072782.1">
    <property type="nucleotide sequence ID" value="NZ_FNPC01000001.1"/>
</dbReference>
<dbReference type="Proteomes" id="UP000199079">
    <property type="component" value="Unassembled WGS sequence"/>
</dbReference>
<sequence length="168" mass="18329">MATDPTDQDADPTRIRVIVVHADDVVTALEARERGGRRTVLRVTPPFSGRMRARLHDAAATASGPATNDRDSGAFSAGAVHVDPRSLVVDPPPYPDPDETEDRLRDRGAYDVETHRERHAAAVADWRDAVRDRIAETVAIEITAEARSRTHEVRVSALGTSSEERGGF</sequence>
<dbReference type="AlphaFoldDB" id="A0A1H3ELQ1"/>
<dbReference type="Pfam" id="PF26033">
    <property type="entry name" value="DUF8009"/>
    <property type="match status" value="1"/>
</dbReference>
<proteinExistence type="predicted"/>
<evidence type="ECO:0000313" key="3">
    <source>
        <dbReference type="EMBL" id="SDX79706.1"/>
    </source>
</evidence>
<dbReference type="OrthoDB" id="199191at2157"/>
<protein>
    <recommendedName>
        <fullName evidence="2">DUF8009 domain-containing protein</fullName>
    </recommendedName>
</protein>
<name>A0A1H3ELQ1_9EURY</name>
<dbReference type="EMBL" id="FNPC01000001">
    <property type="protein sequence ID" value="SDX79706.1"/>
    <property type="molecule type" value="Genomic_DNA"/>
</dbReference>
<reference evidence="4" key="1">
    <citation type="submission" date="2016-10" db="EMBL/GenBank/DDBJ databases">
        <authorList>
            <person name="Varghese N."/>
            <person name="Submissions S."/>
        </authorList>
    </citation>
    <scope>NUCLEOTIDE SEQUENCE [LARGE SCALE GENOMIC DNA]</scope>
    <source>
        <strain evidence="4">DC30,IBRC 10041,KCTC 4046</strain>
    </source>
</reference>
<dbReference type="GeneID" id="43839684"/>
<feature type="region of interest" description="Disordered" evidence="1">
    <location>
        <begin position="58"/>
        <end position="105"/>
    </location>
</feature>
<organism evidence="3 4">
    <name type="scientific">Halopenitus persicus</name>
    <dbReference type="NCBI Taxonomy" id="1048396"/>
    <lineage>
        <taxon>Archaea</taxon>
        <taxon>Methanobacteriati</taxon>
        <taxon>Methanobacteriota</taxon>
        <taxon>Stenosarchaea group</taxon>
        <taxon>Halobacteria</taxon>
        <taxon>Halobacteriales</taxon>
        <taxon>Haloferacaceae</taxon>
        <taxon>Halopenitus</taxon>
    </lineage>
</organism>
<evidence type="ECO:0000256" key="1">
    <source>
        <dbReference type="SAM" id="MobiDB-lite"/>
    </source>
</evidence>
<feature type="domain" description="DUF8009" evidence="2">
    <location>
        <begin position="7"/>
        <end position="159"/>
    </location>
</feature>
<accession>A0A1H3ELQ1</accession>
<gene>
    <name evidence="3" type="ORF">SAMN05216564_101501</name>
</gene>